<protein>
    <recommendedName>
        <fullName evidence="5">Carboxypeptidase regulatory-like domain-containing protein</fullName>
    </recommendedName>
</protein>
<dbReference type="STRING" id="188477.A0A3S0ZMW9"/>
<dbReference type="Gene3D" id="2.60.40.1120">
    <property type="entry name" value="Carboxypeptidase-like, regulatory domain"/>
    <property type="match status" value="1"/>
</dbReference>
<feature type="transmembrane region" description="Helical" evidence="2">
    <location>
        <begin position="198"/>
        <end position="221"/>
    </location>
</feature>
<dbReference type="GO" id="GO:0005615">
    <property type="term" value="C:extracellular space"/>
    <property type="evidence" value="ECO:0007669"/>
    <property type="project" value="TreeGrafter"/>
</dbReference>
<comment type="caution">
    <text evidence="3">The sequence shown here is derived from an EMBL/GenBank/DDBJ whole genome shotgun (WGS) entry which is preliminary data.</text>
</comment>
<dbReference type="PANTHER" id="PTHR11532:SF57">
    <property type="entry name" value="CARBOXYPEPTIDASE D, B"/>
    <property type="match status" value="1"/>
</dbReference>
<evidence type="ECO:0000256" key="2">
    <source>
        <dbReference type="SAM" id="Phobius"/>
    </source>
</evidence>
<dbReference type="GO" id="GO:0016485">
    <property type="term" value="P:protein processing"/>
    <property type="evidence" value="ECO:0007669"/>
    <property type="project" value="TreeGrafter"/>
</dbReference>
<accession>A0A3S0ZMW9</accession>
<evidence type="ECO:0000256" key="1">
    <source>
        <dbReference type="SAM" id="MobiDB-lite"/>
    </source>
</evidence>
<feature type="region of interest" description="Disordered" evidence="1">
    <location>
        <begin position="268"/>
        <end position="312"/>
    </location>
</feature>
<dbReference type="OrthoDB" id="10420535at2759"/>
<dbReference type="SUPFAM" id="SSF49464">
    <property type="entry name" value="Carboxypeptidase regulatory domain-like"/>
    <property type="match status" value="1"/>
</dbReference>
<dbReference type="EMBL" id="RQTK01000495">
    <property type="protein sequence ID" value="RUS78695.1"/>
    <property type="molecule type" value="Genomic_DNA"/>
</dbReference>
<dbReference type="PANTHER" id="PTHR11532">
    <property type="entry name" value="PROTEASE M14 CARBOXYPEPTIDASE"/>
    <property type="match status" value="1"/>
</dbReference>
<organism evidence="3 4">
    <name type="scientific">Elysia chlorotica</name>
    <name type="common">Eastern emerald elysia</name>
    <name type="synonym">Sea slug</name>
    <dbReference type="NCBI Taxonomy" id="188477"/>
    <lineage>
        <taxon>Eukaryota</taxon>
        <taxon>Metazoa</taxon>
        <taxon>Spiralia</taxon>
        <taxon>Lophotrochozoa</taxon>
        <taxon>Mollusca</taxon>
        <taxon>Gastropoda</taxon>
        <taxon>Heterobranchia</taxon>
        <taxon>Euthyneura</taxon>
        <taxon>Panpulmonata</taxon>
        <taxon>Sacoglossa</taxon>
        <taxon>Placobranchoidea</taxon>
        <taxon>Plakobranchidae</taxon>
        <taxon>Elysia</taxon>
    </lineage>
</organism>
<reference evidence="3 4" key="1">
    <citation type="submission" date="2019-01" db="EMBL/GenBank/DDBJ databases">
        <title>A draft genome assembly of the solar-powered sea slug Elysia chlorotica.</title>
        <authorList>
            <person name="Cai H."/>
            <person name="Li Q."/>
            <person name="Fang X."/>
            <person name="Li J."/>
            <person name="Curtis N.E."/>
            <person name="Altenburger A."/>
            <person name="Shibata T."/>
            <person name="Feng M."/>
            <person name="Maeda T."/>
            <person name="Schwartz J.A."/>
            <person name="Shigenobu S."/>
            <person name="Lundholm N."/>
            <person name="Nishiyama T."/>
            <person name="Yang H."/>
            <person name="Hasebe M."/>
            <person name="Li S."/>
            <person name="Pierce S.K."/>
            <person name="Wang J."/>
        </authorList>
    </citation>
    <scope>NUCLEOTIDE SEQUENCE [LARGE SCALE GENOMIC DNA]</scope>
    <source>
        <strain evidence="3">EC2010</strain>
        <tissue evidence="3">Whole organism of an adult</tissue>
    </source>
</reference>
<keyword evidence="4" id="KW-1185">Reference proteome</keyword>
<keyword evidence="2" id="KW-1133">Transmembrane helix</keyword>
<sequence length="312" mass="34347">VGSGDTVASYFSTADKTLAEAYINGRQSSSELEINCGDQAGKDHASQVVAFADNFDHPGSFLSYVHNHLHRGSVLVHTGCCRYPSPDQLPELWKWTRPSLMSLVREARKGLFGIVMDEETDRPLAGARLEVTSEGYSQVANQNGLFALYLPSGDFKFTVKAAGYKTKVQDVHVLVSTNARELVFKMVPNTFMFGLSPMVSVIVMASVVLTIVLFVTAALCLRKSGRMPYDDLGFKQLANGDSDTDDMSDDGHNDSAFVRDKFIKMKPRANGKSSVGREYHDGNSPIGREYHDEASTDDEDGGEHSLYEKRLI</sequence>
<dbReference type="Pfam" id="PF13715">
    <property type="entry name" value="CarbopepD_reg_2"/>
    <property type="match status" value="1"/>
</dbReference>
<evidence type="ECO:0000313" key="4">
    <source>
        <dbReference type="Proteomes" id="UP000271974"/>
    </source>
</evidence>
<dbReference type="GO" id="GO:0004181">
    <property type="term" value="F:metallocarboxypeptidase activity"/>
    <property type="evidence" value="ECO:0007669"/>
    <property type="project" value="TreeGrafter"/>
</dbReference>
<dbReference type="GO" id="GO:0006518">
    <property type="term" value="P:peptide metabolic process"/>
    <property type="evidence" value="ECO:0007669"/>
    <property type="project" value="TreeGrafter"/>
</dbReference>
<dbReference type="AlphaFoldDB" id="A0A3S0ZMW9"/>
<dbReference type="Proteomes" id="UP000271974">
    <property type="component" value="Unassembled WGS sequence"/>
</dbReference>
<proteinExistence type="predicted"/>
<dbReference type="InterPro" id="IPR008969">
    <property type="entry name" value="CarboxyPept-like_regulatory"/>
</dbReference>
<feature type="non-terminal residue" evidence="3">
    <location>
        <position position="1"/>
    </location>
</feature>
<keyword evidence="2" id="KW-0472">Membrane</keyword>
<dbReference type="InterPro" id="IPR050753">
    <property type="entry name" value="Peptidase_M14_domain"/>
</dbReference>
<gene>
    <name evidence="3" type="ORF">EGW08_013550</name>
</gene>
<feature type="compositionally biased region" description="Basic and acidic residues" evidence="1">
    <location>
        <begin position="302"/>
        <end position="312"/>
    </location>
</feature>
<evidence type="ECO:0008006" key="5">
    <source>
        <dbReference type="Google" id="ProtNLM"/>
    </source>
</evidence>
<keyword evidence="2" id="KW-0812">Transmembrane</keyword>
<evidence type="ECO:0000313" key="3">
    <source>
        <dbReference type="EMBL" id="RUS78695.1"/>
    </source>
</evidence>
<name>A0A3S0ZMW9_ELYCH</name>